<keyword evidence="9" id="KW-0325">Glycoprotein</keyword>
<dbReference type="InterPro" id="IPR003912">
    <property type="entry name" value="Protea_act_rcpt"/>
</dbReference>
<feature type="domain" description="G-protein coupled receptors family 1 profile" evidence="13">
    <location>
        <begin position="103"/>
        <end position="343"/>
    </location>
</feature>
<keyword evidence="10" id="KW-0807">Transducer</keyword>
<name>A0A8C1X6A6_CYPCA</name>
<keyword evidence="4 12" id="KW-1133">Transmembrane helix</keyword>
<accession>A0A8C1X6A6</accession>
<feature type="transmembrane region" description="Helical" evidence="12">
    <location>
        <begin position="245"/>
        <end position="267"/>
    </location>
</feature>
<keyword evidence="5" id="KW-0297">G-protein coupled receptor</keyword>
<dbReference type="GO" id="GO:0030194">
    <property type="term" value="P:positive regulation of blood coagulation"/>
    <property type="evidence" value="ECO:0007669"/>
    <property type="project" value="TreeGrafter"/>
</dbReference>
<dbReference type="AlphaFoldDB" id="A0A8C1X6A6"/>
<dbReference type="InterPro" id="IPR017452">
    <property type="entry name" value="GPCR_Rhodpsn_7TM"/>
</dbReference>
<evidence type="ECO:0000313" key="14">
    <source>
        <dbReference type="Ensembl" id="ENSCCRP00015076505.1"/>
    </source>
</evidence>
<evidence type="ECO:0000256" key="5">
    <source>
        <dbReference type="ARBA" id="ARBA00023040"/>
    </source>
</evidence>
<dbReference type="Gene3D" id="1.20.1070.10">
    <property type="entry name" value="Rhodopsin 7-helix transmembrane proteins"/>
    <property type="match status" value="1"/>
</dbReference>
<dbReference type="SUPFAM" id="SSF81321">
    <property type="entry name" value="Family A G protein-coupled receptor-like"/>
    <property type="match status" value="1"/>
</dbReference>
<comment type="subcellular location">
    <subcellularLocation>
        <location evidence="1">Cell membrane</location>
        <topology evidence="1">Multi-pass membrane protein</topology>
    </subcellularLocation>
</comment>
<feature type="transmembrane region" description="Helical" evidence="12">
    <location>
        <begin position="165"/>
        <end position="193"/>
    </location>
</feature>
<keyword evidence="7 11" id="KW-1015">Disulfide bond</keyword>
<dbReference type="GO" id="GO:0035025">
    <property type="term" value="P:positive regulation of Rho protein signal transduction"/>
    <property type="evidence" value="ECO:0007669"/>
    <property type="project" value="TreeGrafter"/>
</dbReference>
<evidence type="ECO:0000256" key="8">
    <source>
        <dbReference type="ARBA" id="ARBA00023170"/>
    </source>
</evidence>
<feature type="transmembrane region" description="Helical" evidence="12">
    <location>
        <begin position="283"/>
        <end position="305"/>
    </location>
</feature>
<evidence type="ECO:0000256" key="6">
    <source>
        <dbReference type="ARBA" id="ARBA00023136"/>
    </source>
</evidence>
<dbReference type="PANTHER" id="PTHR24232:SF20">
    <property type="entry name" value="PROTEINASE-ACTIVATED RECEPTOR 1"/>
    <property type="match status" value="1"/>
</dbReference>
<evidence type="ECO:0000256" key="12">
    <source>
        <dbReference type="SAM" id="Phobius"/>
    </source>
</evidence>
<keyword evidence="2" id="KW-1003">Cell membrane</keyword>
<feature type="transmembrane region" description="Helical" evidence="12">
    <location>
        <begin position="92"/>
        <end position="110"/>
    </location>
</feature>
<dbReference type="Pfam" id="PF00001">
    <property type="entry name" value="7tm_1"/>
    <property type="match status" value="1"/>
</dbReference>
<evidence type="ECO:0000256" key="7">
    <source>
        <dbReference type="ARBA" id="ARBA00023157"/>
    </source>
</evidence>
<evidence type="ECO:0000256" key="2">
    <source>
        <dbReference type="ARBA" id="ARBA00022475"/>
    </source>
</evidence>
<evidence type="ECO:0000256" key="4">
    <source>
        <dbReference type="ARBA" id="ARBA00022989"/>
    </source>
</evidence>
<dbReference type="GO" id="GO:0005886">
    <property type="term" value="C:plasma membrane"/>
    <property type="evidence" value="ECO:0007669"/>
    <property type="project" value="UniProtKB-SubCell"/>
</dbReference>
<evidence type="ECO:0000256" key="9">
    <source>
        <dbReference type="ARBA" id="ARBA00023180"/>
    </source>
</evidence>
<keyword evidence="8" id="KW-0675">Receptor</keyword>
<dbReference type="Ensembl" id="ENSCCRT00015078985.1">
    <property type="protein sequence ID" value="ENSCCRP00015076505.1"/>
    <property type="gene ID" value="ENSCCRG00015030944.1"/>
</dbReference>
<dbReference type="PANTHER" id="PTHR24232">
    <property type="entry name" value="G-PROTEIN COUPLED RECEPTOR"/>
    <property type="match status" value="1"/>
</dbReference>
<protein>
    <recommendedName>
        <fullName evidence="13">G-protein coupled receptors family 1 profile domain-containing protein</fullName>
    </recommendedName>
</protein>
<keyword evidence="6 12" id="KW-0472">Membrane</keyword>
<evidence type="ECO:0000256" key="3">
    <source>
        <dbReference type="ARBA" id="ARBA00022692"/>
    </source>
</evidence>
<feature type="transmembrane region" description="Helical" evidence="12">
    <location>
        <begin position="205"/>
        <end position="225"/>
    </location>
</feature>
<evidence type="ECO:0000313" key="15">
    <source>
        <dbReference type="Proteomes" id="UP000694700"/>
    </source>
</evidence>
<dbReference type="FunFam" id="1.20.1070.10:FF:000040">
    <property type="entry name" value="Coagulation factor 2 (thrombin) receptor"/>
    <property type="match status" value="1"/>
</dbReference>
<evidence type="ECO:0000259" key="13">
    <source>
        <dbReference type="PROSITE" id="PS50262"/>
    </source>
</evidence>
<keyword evidence="3 12" id="KW-0812">Transmembrane</keyword>
<dbReference type="Proteomes" id="UP000694700">
    <property type="component" value="Unplaced"/>
</dbReference>
<feature type="disulfide bond" evidence="11">
    <location>
        <begin position="159"/>
        <end position="236"/>
    </location>
</feature>
<sequence>SCSVRSVSLFFVQYAKSCHETLDGAGWSLMQTNDIHSINLLVNKRIVLCFVTDSDLMKDFKFDQNHDWTIRSLGSLGLFLKSLIVTRVMPSIYIFIILVSLPLNGLAMVMSTCRIREKKPAVIYMSHLACVDLLFILLLPLKIHYELNASNWVFGEAACRLVSAAYYGNMYCSVLLMMCMSVDRLLAVVFPIASLSWRSARKATCVCVVVWLLTLAGIVPLLMINQTTEFDDRITCFDTLVDHSMMLYFFVFFVLLLSYSIIIYVLCTKHDHSSSSSDIRRRAAIMASAVLTEFVVCFVPSNVLLMNNIVSIIKGGIGWNTYPPYMLAACLGSVSVFLDPLLYYYRSSHYRKQICSVFCWVRKAERDILPLNTITQNPLI</sequence>
<evidence type="ECO:0000256" key="1">
    <source>
        <dbReference type="ARBA" id="ARBA00004651"/>
    </source>
</evidence>
<evidence type="ECO:0000256" key="10">
    <source>
        <dbReference type="ARBA" id="ARBA00023224"/>
    </source>
</evidence>
<dbReference type="PRINTS" id="PR01428">
    <property type="entry name" value="PROTEASEAR"/>
</dbReference>
<organism evidence="14 15">
    <name type="scientific">Cyprinus carpio</name>
    <name type="common">Common carp</name>
    <dbReference type="NCBI Taxonomy" id="7962"/>
    <lineage>
        <taxon>Eukaryota</taxon>
        <taxon>Metazoa</taxon>
        <taxon>Chordata</taxon>
        <taxon>Craniata</taxon>
        <taxon>Vertebrata</taxon>
        <taxon>Euteleostomi</taxon>
        <taxon>Actinopterygii</taxon>
        <taxon>Neopterygii</taxon>
        <taxon>Teleostei</taxon>
        <taxon>Ostariophysi</taxon>
        <taxon>Cypriniformes</taxon>
        <taxon>Cyprinidae</taxon>
        <taxon>Cyprininae</taxon>
        <taxon>Cyprinus</taxon>
    </lineage>
</organism>
<dbReference type="PRINTS" id="PR00237">
    <property type="entry name" value="GPCRRHODOPSN"/>
</dbReference>
<dbReference type="PROSITE" id="PS50262">
    <property type="entry name" value="G_PROTEIN_RECEP_F1_2"/>
    <property type="match status" value="1"/>
</dbReference>
<dbReference type="GO" id="GO:0007200">
    <property type="term" value="P:phospholipase C-activating G protein-coupled receptor signaling pathway"/>
    <property type="evidence" value="ECO:0007669"/>
    <property type="project" value="TreeGrafter"/>
</dbReference>
<reference evidence="14" key="1">
    <citation type="submission" date="2025-08" db="UniProtKB">
        <authorList>
            <consortium name="Ensembl"/>
        </authorList>
    </citation>
    <scope>IDENTIFICATION</scope>
</reference>
<feature type="transmembrane region" description="Helical" evidence="12">
    <location>
        <begin position="122"/>
        <end position="145"/>
    </location>
</feature>
<dbReference type="InterPro" id="IPR000276">
    <property type="entry name" value="GPCR_Rhodpsn"/>
</dbReference>
<proteinExistence type="predicted"/>
<feature type="transmembrane region" description="Helical" evidence="12">
    <location>
        <begin position="325"/>
        <end position="345"/>
    </location>
</feature>
<dbReference type="GO" id="GO:0007596">
    <property type="term" value="P:blood coagulation"/>
    <property type="evidence" value="ECO:0007669"/>
    <property type="project" value="InterPro"/>
</dbReference>
<dbReference type="GO" id="GO:0015057">
    <property type="term" value="F:thrombin-activated receptor activity"/>
    <property type="evidence" value="ECO:0007669"/>
    <property type="project" value="InterPro"/>
</dbReference>
<evidence type="ECO:0000256" key="11">
    <source>
        <dbReference type="PIRSR" id="PIRSR603912-52"/>
    </source>
</evidence>